<reference evidence="2" key="2">
    <citation type="submission" date="2022-01" db="EMBL/GenBank/DDBJ databases">
        <authorList>
            <person name="Yamashiro T."/>
            <person name="Shiraishi A."/>
            <person name="Satake H."/>
            <person name="Nakayama K."/>
        </authorList>
    </citation>
    <scope>NUCLEOTIDE SEQUENCE</scope>
</reference>
<feature type="compositionally biased region" description="Basic and acidic residues" evidence="1">
    <location>
        <begin position="148"/>
        <end position="166"/>
    </location>
</feature>
<organism evidence="2 3">
    <name type="scientific">Tanacetum coccineum</name>
    <dbReference type="NCBI Taxonomy" id="301880"/>
    <lineage>
        <taxon>Eukaryota</taxon>
        <taxon>Viridiplantae</taxon>
        <taxon>Streptophyta</taxon>
        <taxon>Embryophyta</taxon>
        <taxon>Tracheophyta</taxon>
        <taxon>Spermatophyta</taxon>
        <taxon>Magnoliopsida</taxon>
        <taxon>eudicotyledons</taxon>
        <taxon>Gunneridae</taxon>
        <taxon>Pentapetalae</taxon>
        <taxon>asterids</taxon>
        <taxon>campanulids</taxon>
        <taxon>Asterales</taxon>
        <taxon>Asteraceae</taxon>
        <taxon>Asteroideae</taxon>
        <taxon>Anthemideae</taxon>
        <taxon>Anthemidinae</taxon>
        <taxon>Tanacetum</taxon>
    </lineage>
</organism>
<evidence type="ECO:0000313" key="3">
    <source>
        <dbReference type="Proteomes" id="UP001151760"/>
    </source>
</evidence>
<protein>
    <submittedName>
        <fullName evidence="2">Uncharacterized protein</fullName>
    </submittedName>
</protein>
<accession>A0ABQ5C363</accession>
<reference evidence="2" key="1">
    <citation type="journal article" date="2022" name="Int. J. Mol. Sci.">
        <title>Draft Genome of Tanacetum Coccineum: Genomic Comparison of Closely Related Tanacetum-Family Plants.</title>
        <authorList>
            <person name="Yamashiro T."/>
            <person name="Shiraishi A."/>
            <person name="Nakayama K."/>
            <person name="Satake H."/>
        </authorList>
    </citation>
    <scope>NUCLEOTIDE SEQUENCE</scope>
</reference>
<name>A0ABQ5C363_9ASTR</name>
<keyword evidence="3" id="KW-1185">Reference proteome</keyword>
<evidence type="ECO:0000313" key="2">
    <source>
        <dbReference type="EMBL" id="GJT21485.1"/>
    </source>
</evidence>
<proteinExistence type="predicted"/>
<feature type="region of interest" description="Disordered" evidence="1">
    <location>
        <begin position="646"/>
        <end position="670"/>
    </location>
</feature>
<evidence type="ECO:0000256" key="1">
    <source>
        <dbReference type="SAM" id="MobiDB-lite"/>
    </source>
</evidence>
<sequence length="715" mass="80913">MEKKDTLSSCSESEEQQMQLIQDKSKESCMVSFQRLHSHLKRLSNNDLKGSRTENGFGRAFATLFGQDFEIFTGTMFLNMDQLQKQLDNNEFQEIGSMASFKVLETQFQMFIKSKIYLNDEYISIDERALHKREHDSKVNERQTQTTMEKDTNSRSGNDAHVDDADTRPIYDEEPKAENAEQCHDTCPLPAKLTDDKTIELSNQLLESENVCLKKTVAQSQKDFAKLEAHCINLELQMENNVLKSGQLSQFLKEKSNEAKVKNDIDVTETINIELEHSVAKLLAENEQFHKEKDHLKQTYKDLFYSIKRTRVHTKDQNDSLMAQLNKKSNENGDVLAQIQKKGFIIAALKNELRKLTRNSVNTKFAKPSILGKPVLQPHRNQSVVRQPTAFKFERPKISKPQFGTQVDVNNDLSKPVTTHYLPKRRESAHAKPHNMIAPSSSRWVPTGKIFTSSTTKVDNEPPNGSKEDITNQCEREQALDVSVVTQDQKRQSRLNQRTTLINPGKAKWYRQRFSLNMSSACMRKLTLLDLILVGNQRVEFQTVSLRGTSVKVLGKGKTQSLVTKKTDISYVRSSRNSNLMNMLQMMFGQNSSSLVLHQMSFGQNSSSLVLHQMTFGQNSSSLGVKSISLTEAEEEAVAREVHATHAGTVSGPDPEPVQEDQTGSNFGKLHVSLAGPNPEHMDDEFLATAYPKVHENLKLITDETCHEGKSIKSS</sequence>
<comment type="caution">
    <text evidence="2">The sequence shown here is derived from an EMBL/GenBank/DDBJ whole genome shotgun (WGS) entry which is preliminary data.</text>
</comment>
<dbReference type="EMBL" id="BQNB010013892">
    <property type="protein sequence ID" value="GJT21485.1"/>
    <property type="molecule type" value="Genomic_DNA"/>
</dbReference>
<gene>
    <name evidence="2" type="ORF">Tco_0891422</name>
</gene>
<dbReference type="Proteomes" id="UP001151760">
    <property type="component" value="Unassembled WGS sequence"/>
</dbReference>
<feature type="region of interest" description="Disordered" evidence="1">
    <location>
        <begin position="133"/>
        <end position="166"/>
    </location>
</feature>